<comment type="similarity">
    <text evidence="2 9">Belongs to the dynein light chain family.</text>
</comment>
<dbReference type="GO" id="GO:0005874">
    <property type="term" value="C:microtubule"/>
    <property type="evidence" value="ECO:0007669"/>
    <property type="project" value="UniProtKB-KW"/>
</dbReference>
<dbReference type="AlphaFoldDB" id="A0A854Q919"/>
<evidence type="ECO:0000256" key="4">
    <source>
        <dbReference type="ARBA" id="ARBA00022701"/>
    </source>
</evidence>
<dbReference type="InterPro" id="IPR019763">
    <property type="entry name" value="Dynein_light_1/2_CS"/>
</dbReference>
<dbReference type="GO" id="GO:0030473">
    <property type="term" value="P:nuclear migration along microtubule"/>
    <property type="evidence" value="ECO:0007669"/>
    <property type="project" value="UniProtKB-ARBA"/>
</dbReference>
<dbReference type="Proteomes" id="UP000199727">
    <property type="component" value="Unassembled WGS sequence"/>
</dbReference>
<dbReference type="GO" id="GO:0045505">
    <property type="term" value="F:dynein intermediate chain binding"/>
    <property type="evidence" value="ECO:0007669"/>
    <property type="project" value="TreeGrafter"/>
</dbReference>
<dbReference type="PANTHER" id="PTHR11886">
    <property type="entry name" value="DYNEIN LIGHT CHAIN"/>
    <property type="match status" value="1"/>
</dbReference>
<evidence type="ECO:0000256" key="7">
    <source>
        <dbReference type="ARBA" id="ARBA00023212"/>
    </source>
</evidence>
<keyword evidence="5 9" id="KW-0243">Dynein</keyword>
<keyword evidence="9" id="KW-0813">Transport</keyword>
<dbReference type="InterPro" id="IPR037177">
    <property type="entry name" value="DLC_sf"/>
</dbReference>
<dbReference type="Gene3D" id="3.30.740.10">
    <property type="entry name" value="Protein Inhibitor Of Neuronal Nitric Oxide Synthase"/>
    <property type="match status" value="1"/>
</dbReference>
<keyword evidence="4 9" id="KW-0493">Microtubule</keyword>
<dbReference type="FunFam" id="3.30.740.10:FF:000001">
    <property type="entry name" value="Dynein light chain"/>
    <property type="match status" value="1"/>
</dbReference>
<evidence type="ECO:0000256" key="6">
    <source>
        <dbReference type="ARBA" id="ARBA00023175"/>
    </source>
</evidence>
<gene>
    <name evidence="10" type="ORF">C361_04425</name>
</gene>
<dbReference type="PANTHER" id="PTHR11886:SF35">
    <property type="entry name" value="DYNEIN LIGHT CHAIN"/>
    <property type="match status" value="1"/>
</dbReference>
<keyword evidence="3 9" id="KW-0963">Cytoplasm</keyword>
<dbReference type="EMBL" id="AMKT01000056">
    <property type="protein sequence ID" value="OXG18302.1"/>
    <property type="molecule type" value="Genomic_DNA"/>
</dbReference>
<keyword evidence="6 9" id="KW-0505">Motor protein</keyword>
<dbReference type="SUPFAM" id="SSF54648">
    <property type="entry name" value="DLC"/>
    <property type="match status" value="1"/>
</dbReference>
<accession>A0A854Q919</accession>
<comment type="subunit">
    <text evidence="9">Cytoplasmic dynein consists of two catalytic heavy chains (HCs) and a number of non-catalytic subunits which present intermediate chains (ICs), light intermediate chains (LICs) and light chains (LCs).</text>
</comment>
<reference evidence="10 11" key="1">
    <citation type="submission" date="2017-06" db="EMBL/GenBank/DDBJ databases">
        <title>Global population genomics of the pathogenic fungus Cryptococcus neoformans var. grubii.</title>
        <authorList>
            <person name="Cuomo C."/>
            <person name="Litvintseva A."/>
            <person name="Chen Y."/>
            <person name="Young S."/>
            <person name="Zeng Q."/>
            <person name="Chapman S."/>
            <person name="Gujja S."/>
            <person name="Saif S."/>
            <person name="Birren B."/>
        </authorList>
    </citation>
    <scope>NUCLEOTIDE SEQUENCE [LARGE SCALE GENOMIC DNA]</scope>
    <source>
        <strain evidence="10 11">Tu259-1</strain>
    </source>
</reference>
<dbReference type="Pfam" id="PF01221">
    <property type="entry name" value="Dynein_light"/>
    <property type="match status" value="1"/>
</dbReference>
<evidence type="ECO:0000313" key="11">
    <source>
        <dbReference type="Proteomes" id="UP000199727"/>
    </source>
</evidence>
<dbReference type="GO" id="GO:0005868">
    <property type="term" value="C:cytoplasmic dynein complex"/>
    <property type="evidence" value="ECO:0007669"/>
    <property type="project" value="TreeGrafter"/>
</dbReference>
<evidence type="ECO:0000256" key="1">
    <source>
        <dbReference type="ARBA" id="ARBA00004245"/>
    </source>
</evidence>
<comment type="caution">
    <text evidence="10">The sequence shown here is derived from an EMBL/GenBank/DDBJ whole genome shotgun (WGS) entry which is preliminary data.</text>
</comment>
<proteinExistence type="inferred from homology"/>
<comment type="function">
    <text evidence="8">Acts as one of several non-catalytic accessory components of the cytoplasmic dynein complex that are thought to be involved in linking dynein to cargos and to adapter proteins that regulate dynein function. Cytoplasmic dynein 1 acts as a motor for the intracellular retrograde motility of vesicles and organelles along microtubules. May play a role in changing or maintaining the spatial distribution of cytoskeletal structures. Also a component of the nuclear pore complex.</text>
</comment>
<evidence type="ECO:0000256" key="5">
    <source>
        <dbReference type="ARBA" id="ARBA00023017"/>
    </source>
</evidence>
<dbReference type="PROSITE" id="PS01239">
    <property type="entry name" value="DYNEIN_LIGHT_1"/>
    <property type="match status" value="1"/>
</dbReference>
<evidence type="ECO:0000256" key="9">
    <source>
        <dbReference type="RuleBase" id="RU365010"/>
    </source>
</evidence>
<evidence type="ECO:0000256" key="8">
    <source>
        <dbReference type="ARBA" id="ARBA00055833"/>
    </source>
</evidence>
<evidence type="ECO:0000256" key="3">
    <source>
        <dbReference type="ARBA" id="ARBA00022490"/>
    </source>
</evidence>
<organism evidence="10 11">
    <name type="scientific">Cryptococcus neoformans Tu259-1</name>
    <dbReference type="NCBI Taxonomy" id="1230072"/>
    <lineage>
        <taxon>Eukaryota</taxon>
        <taxon>Fungi</taxon>
        <taxon>Dikarya</taxon>
        <taxon>Basidiomycota</taxon>
        <taxon>Agaricomycotina</taxon>
        <taxon>Tremellomycetes</taxon>
        <taxon>Tremellales</taxon>
        <taxon>Cryptococcaceae</taxon>
        <taxon>Cryptococcus</taxon>
        <taxon>Cryptococcus neoformans species complex</taxon>
    </lineage>
</organism>
<keyword evidence="7 9" id="KW-0206">Cytoskeleton</keyword>
<dbReference type="OrthoDB" id="10033309at2759"/>
<sequence length="177" mass="20568">MVGRTRLEPHHDLTERSVSNLCGCARCFRRSRSKQHRRLIISLLHRLSLITASPYPPVLCFYISAMDPQGRSPSPEQQGVKFPRFGPDGQPLKAVIKNVDMSEEMQQKAVEIVFESFDRYDQEKDMAMYVKKQFDRLYGTTWHCVVGKNFGSFVTHESKNFIYFYLGRVAILLWKTT</sequence>
<name>A0A854Q919_CRYNE</name>
<dbReference type="CDD" id="cd21452">
    <property type="entry name" value="DLC-like_DYNLL1_DYNLL2"/>
    <property type="match status" value="1"/>
</dbReference>
<evidence type="ECO:0000256" key="2">
    <source>
        <dbReference type="ARBA" id="ARBA00010156"/>
    </source>
</evidence>
<protein>
    <recommendedName>
        <fullName evidence="9">Dynein light chain</fullName>
    </recommendedName>
</protein>
<dbReference type="InterPro" id="IPR001372">
    <property type="entry name" value="Dynein_light_chain_typ-1/2"/>
</dbReference>
<comment type="function">
    <text evidence="9">Acts as one of several non-catalytic accessory components of the cytoplasmic dynein complex that are thought to be involved in linking dynein to cargos and to adapter proteins that regulate dynein function. Cytoplasmic dynein acts as a motor for the intracellular retrograde motility of vesicles and organelles along microtubules. May play a role in changing or maintaining the spatial distribution of cytoskeletal structures.</text>
</comment>
<comment type="subcellular location">
    <subcellularLocation>
        <location evidence="1 9">Cytoplasm</location>
        <location evidence="1 9">Cytoskeleton</location>
    </subcellularLocation>
</comment>
<dbReference type="SMART" id="SM01375">
    <property type="entry name" value="Dynein_light"/>
    <property type="match status" value="1"/>
</dbReference>
<evidence type="ECO:0000313" key="10">
    <source>
        <dbReference type="EMBL" id="OXG18302.1"/>
    </source>
</evidence>
<dbReference type="GO" id="GO:0043935">
    <property type="term" value="P:sexual sporulation resulting in formation of a cellular spore"/>
    <property type="evidence" value="ECO:0007669"/>
    <property type="project" value="UniProtKB-ARBA"/>
</dbReference>